<comment type="caution">
    <text evidence="2">The sequence shown here is derived from an EMBL/GenBank/DDBJ whole genome shotgun (WGS) entry which is preliminary data.</text>
</comment>
<dbReference type="EMBL" id="JACCFS010000001">
    <property type="protein sequence ID" value="NYJ35389.1"/>
    <property type="molecule type" value="Genomic_DNA"/>
</dbReference>
<dbReference type="Proteomes" id="UP000572051">
    <property type="component" value="Unassembled WGS sequence"/>
</dbReference>
<name>A0A7Z0JBF5_9ACTN</name>
<dbReference type="RefSeq" id="WP_179824527.1">
    <property type="nucleotide sequence ID" value="NZ_JACCFS010000001.1"/>
</dbReference>
<gene>
    <name evidence="2" type="ORF">HNR10_003270</name>
</gene>
<evidence type="ECO:0000313" key="2">
    <source>
        <dbReference type="EMBL" id="NYJ35389.1"/>
    </source>
</evidence>
<evidence type="ECO:0000313" key="3">
    <source>
        <dbReference type="Proteomes" id="UP000572051"/>
    </source>
</evidence>
<proteinExistence type="predicted"/>
<accession>A0A7Z0JBF5</accession>
<feature type="region of interest" description="Disordered" evidence="1">
    <location>
        <begin position="103"/>
        <end position="128"/>
    </location>
</feature>
<dbReference type="AlphaFoldDB" id="A0A7Z0JBF5"/>
<protein>
    <submittedName>
        <fullName evidence="2">Uncharacterized protein</fullName>
    </submittedName>
</protein>
<keyword evidence="3" id="KW-1185">Reference proteome</keyword>
<evidence type="ECO:0000256" key="1">
    <source>
        <dbReference type="SAM" id="MobiDB-lite"/>
    </source>
</evidence>
<reference evidence="2 3" key="1">
    <citation type="submission" date="2020-07" db="EMBL/GenBank/DDBJ databases">
        <title>Sequencing the genomes of 1000 actinobacteria strains.</title>
        <authorList>
            <person name="Klenk H.-P."/>
        </authorList>
    </citation>
    <scope>NUCLEOTIDE SEQUENCE [LARGE SCALE GENOMIC DNA]</scope>
    <source>
        <strain evidence="2 3">DSM 44442</strain>
    </source>
</reference>
<feature type="compositionally biased region" description="Low complexity" evidence="1">
    <location>
        <begin position="107"/>
        <end position="118"/>
    </location>
</feature>
<sequence length="470" mass="50966">MQGHPTSRITIPSWAWEREHTAEFLRRRDVQALFQFVRQYGGASQMAISAATGLSQGRVSEILNGRKTVTAFEVYERIADGVRMPDTSRMMFGLAPRNPGALTGHESAVSSAVPSLPAQRSPGPGEVSNVRRREFVGLAGTALFQATGGSMLDMDEIAAALTRYAGASRSTTRAASSLRELAQRTHSAKVGYQACHYTAVAKQLPELLRNLDDAASGVDEDDVAQVHALRAEAYHVAASLLLKCEERGLSYLAADRSMRAAEDSENPAVVGASARAFTRALMRERHYKAATELATNTAERVDSAMDEPTPESLSVYGSLLLSGAVSAAKREDRGQALSLLDEAGHAGERLGGDFNYQWTAFGPTNVLLHRVSAAVELGDAGSAIDYARQVQLDNIEVMERRVTLFIDAARAYQQWGKTEHAYHALRNAEEMASEELTARPVVHQLINDIRTRASGHLYGNVSELAKRVGA</sequence>
<dbReference type="Pfam" id="PF13560">
    <property type="entry name" value="HTH_31"/>
    <property type="match status" value="1"/>
</dbReference>
<organism evidence="2 3">
    <name type="scientific">Nocardiopsis aegyptia</name>
    <dbReference type="NCBI Taxonomy" id="220378"/>
    <lineage>
        <taxon>Bacteria</taxon>
        <taxon>Bacillati</taxon>
        <taxon>Actinomycetota</taxon>
        <taxon>Actinomycetes</taxon>
        <taxon>Streptosporangiales</taxon>
        <taxon>Nocardiopsidaceae</taxon>
        <taxon>Nocardiopsis</taxon>
    </lineage>
</organism>